<dbReference type="EMBL" id="CAFBLP010000103">
    <property type="protein sequence ID" value="CAB4890299.1"/>
    <property type="molecule type" value="Genomic_DNA"/>
</dbReference>
<gene>
    <name evidence="1" type="ORF">UFOPK3376_02773</name>
</gene>
<dbReference type="AlphaFoldDB" id="A0A6J7FD39"/>
<dbReference type="Pfam" id="PF00300">
    <property type="entry name" value="His_Phos_1"/>
    <property type="match status" value="1"/>
</dbReference>
<organism evidence="1">
    <name type="scientific">freshwater metagenome</name>
    <dbReference type="NCBI Taxonomy" id="449393"/>
    <lineage>
        <taxon>unclassified sequences</taxon>
        <taxon>metagenomes</taxon>
        <taxon>ecological metagenomes</taxon>
    </lineage>
</organism>
<accession>A0A6J7FD39</accession>
<dbReference type="Gene3D" id="3.40.50.1240">
    <property type="entry name" value="Phosphoglycerate mutase-like"/>
    <property type="match status" value="1"/>
</dbReference>
<dbReference type="CDD" id="cd07040">
    <property type="entry name" value="HP"/>
    <property type="match status" value="1"/>
</dbReference>
<proteinExistence type="predicted"/>
<dbReference type="SUPFAM" id="SSF53254">
    <property type="entry name" value="Phosphoglycerate mutase-like"/>
    <property type="match status" value="1"/>
</dbReference>
<dbReference type="InterPro" id="IPR013078">
    <property type="entry name" value="His_Pase_superF_clade-1"/>
</dbReference>
<sequence>MVADVLISSQFARALETAEIIAPALGALPIEIVEGFGEHDPGVECDGLSFDEFVARYGSRDWESDPFNVGFPGGETLASFHLRVGEAISQTMRRYEGKTIVVACHGGVVDAALRQALRTAQLGVFEINTVNTSITELQLVKPGRWKLVRYNDHAHLAGLPRETQRAG</sequence>
<name>A0A6J7FD39_9ZZZZ</name>
<evidence type="ECO:0000313" key="1">
    <source>
        <dbReference type="EMBL" id="CAB4890299.1"/>
    </source>
</evidence>
<reference evidence="1" key="1">
    <citation type="submission" date="2020-05" db="EMBL/GenBank/DDBJ databases">
        <authorList>
            <person name="Chiriac C."/>
            <person name="Salcher M."/>
            <person name="Ghai R."/>
            <person name="Kavagutti S V."/>
        </authorList>
    </citation>
    <scope>NUCLEOTIDE SEQUENCE</scope>
</reference>
<dbReference type="InterPro" id="IPR029033">
    <property type="entry name" value="His_PPase_superfam"/>
</dbReference>
<protein>
    <submittedName>
        <fullName evidence="1">Unannotated protein</fullName>
    </submittedName>
</protein>